<gene>
    <name evidence="5" type="primary">rutF</name>
    <name evidence="8" type="ORF">DFR41_101308</name>
</gene>
<dbReference type="AlphaFoldDB" id="A0A370FLI9"/>
<feature type="signal peptide" evidence="6">
    <location>
        <begin position="1"/>
        <end position="26"/>
    </location>
</feature>
<accession>A0A370FLI9</accession>
<keyword evidence="3 5" id="KW-0560">Oxidoreductase</keyword>
<dbReference type="EMBL" id="QQAV01000001">
    <property type="protein sequence ID" value="RDI28552.1"/>
    <property type="molecule type" value="Genomic_DNA"/>
</dbReference>
<evidence type="ECO:0000256" key="5">
    <source>
        <dbReference type="HAMAP-Rule" id="MF_00833"/>
    </source>
</evidence>
<dbReference type="GO" id="GO:0006212">
    <property type="term" value="P:uracil catabolic process"/>
    <property type="evidence" value="ECO:0007669"/>
    <property type="project" value="UniProtKB-UniRule"/>
</dbReference>
<dbReference type="GO" id="GO:0019740">
    <property type="term" value="P:nitrogen utilization"/>
    <property type="evidence" value="ECO:0007669"/>
    <property type="project" value="UniProtKB-UniRule"/>
</dbReference>
<evidence type="ECO:0000313" key="9">
    <source>
        <dbReference type="Proteomes" id="UP000255265"/>
    </source>
</evidence>
<comment type="caution">
    <text evidence="8">The sequence shown here is derived from an EMBL/GenBank/DDBJ whole genome shotgun (WGS) entry which is preliminary data.</text>
</comment>
<dbReference type="OrthoDB" id="8525727at2"/>
<organism evidence="8 9">
    <name type="scientific">Pseudacidovorax intermedius</name>
    <dbReference type="NCBI Taxonomy" id="433924"/>
    <lineage>
        <taxon>Bacteria</taxon>
        <taxon>Pseudomonadati</taxon>
        <taxon>Pseudomonadota</taxon>
        <taxon>Betaproteobacteria</taxon>
        <taxon>Burkholderiales</taxon>
        <taxon>Comamonadaceae</taxon>
        <taxon>Pseudacidovorax</taxon>
    </lineage>
</organism>
<keyword evidence="9" id="KW-1185">Reference proteome</keyword>
<dbReference type="GO" id="GO:0010181">
    <property type="term" value="F:FMN binding"/>
    <property type="evidence" value="ECO:0007669"/>
    <property type="project" value="InterPro"/>
</dbReference>
<dbReference type="GO" id="GO:0042602">
    <property type="term" value="F:riboflavin reductase (NADPH) activity"/>
    <property type="evidence" value="ECO:0007669"/>
    <property type="project" value="UniProtKB-UniRule"/>
</dbReference>
<dbReference type="InterPro" id="IPR002563">
    <property type="entry name" value="Flavin_Rdtase-like_dom"/>
</dbReference>
<keyword evidence="4 5" id="KW-0520">NAD</keyword>
<protein>
    <recommendedName>
        <fullName evidence="5">FMN reductase (NADH) RutF</fullName>
        <ecNumber evidence="5">1.5.1.42</ecNumber>
    </recommendedName>
    <alternativeName>
        <fullName evidence="5">FMN reductase</fullName>
    </alternativeName>
    <alternativeName>
        <fullName evidence="5">NADH-flavin reductase RutF</fullName>
    </alternativeName>
    <alternativeName>
        <fullName evidence="5">NADH:flavin oxidoreductase</fullName>
    </alternativeName>
</protein>
<dbReference type="InterPro" id="IPR012349">
    <property type="entry name" value="Split_barrel_FMN-bd"/>
</dbReference>
<evidence type="ECO:0000256" key="4">
    <source>
        <dbReference type="ARBA" id="ARBA00023027"/>
    </source>
</evidence>
<comment type="function">
    <text evidence="5">Catalyzes the reduction of FMN to FMNH2 which is used to reduce pyrimidine by RutA via the Rut pathway.</text>
</comment>
<evidence type="ECO:0000256" key="6">
    <source>
        <dbReference type="SAM" id="SignalP"/>
    </source>
</evidence>
<dbReference type="SMART" id="SM00903">
    <property type="entry name" value="Flavin_Reduct"/>
    <property type="match status" value="1"/>
</dbReference>
<feature type="domain" description="Flavin reductase like" evidence="7">
    <location>
        <begin position="39"/>
        <end position="184"/>
    </location>
</feature>
<dbReference type="STRING" id="433924.NS331_02090"/>
<dbReference type="HAMAP" id="MF_00833">
    <property type="entry name" value="RutF"/>
    <property type="match status" value="1"/>
</dbReference>
<evidence type="ECO:0000259" key="7">
    <source>
        <dbReference type="SMART" id="SM00903"/>
    </source>
</evidence>
<evidence type="ECO:0000256" key="1">
    <source>
        <dbReference type="ARBA" id="ARBA00022630"/>
    </source>
</evidence>
<sequence>MMMSTAPAPAPTAAAAAAAAALQALAATPPERGDYRNAMARLGAAVNVITTDGPAGRAGFTASAVCSVTDEPPTLLVCLNRSASVYPIFQANGVLCVNVLGAGQQQLSNLFGGKTPMAERFAAAEWQMSRSGVPVLAEAAAAFECRVVNRTEVGTHDVLFCEVDAVRMGSAAHGLVYFDRRYHDLLPQAAAH</sequence>
<evidence type="ECO:0000313" key="8">
    <source>
        <dbReference type="EMBL" id="RDI28552.1"/>
    </source>
</evidence>
<evidence type="ECO:0000256" key="2">
    <source>
        <dbReference type="ARBA" id="ARBA00022643"/>
    </source>
</evidence>
<name>A0A370FLI9_9BURK</name>
<dbReference type="InterPro" id="IPR050268">
    <property type="entry name" value="NADH-dep_flavin_reductase"/>
</dbReference>
<comment type="catalytic activity">
    <reaction evidence="5">
        <text>FMNH2 + NAD(+) = FMN + NADH + 2 H(+)</text>
        <dbReference type="Rhea" id="RHEA:21620"/>
        <dbReference type="ChEBI" id="CHEBI:15378"/>
        <dbReference type="ChEBI" id="CHEBI:57540"/>
        <dbReference type="ChEBI" id="CHEBI:57618"/>
        <dbReference type="ChEBI" id="CHEBI:57945"/>
        <dbReference type="ChEBI" id="CHEBI:58210"/>
        <dbReference type="EC" id="1.5.1.42"/>
    </reaction>
</comment>
<proteinExistence type="inferred from homology"/>
<feature type="chain" id="PRO_5016620792" description="FMN reductase (NADH) RutF" evidence="6">
    <location>
        <begin position="27"/>
        <end position="192"/>
    </location>
</feature>
<dbReference type="PANTHER" id="PTHR30466">
    <property type="entry name" value="FLAVIN REDUCTASE"/>
    <property type="match status" value="1"/>
</dbReference>
<dbReference type="Proteomes" id="UP000255265">
    <property type="component" value="Unassembled WGS sequence"/>
</dbReference>
<dbReference type="SUPFAM" id="SSF50475">
    <property type="entry name" value="FMN-binding split barrel"/>
    <property type="match status" value="1"/>
</dbReference>
<keyword evidence="6" id="KW-0732">Signal</keyword>
<dbReference type="EC" id="1.5.1.42" evidence="5"/>
<keyword evidence="2 5" id="KW-0288">FMN</keyword>
<dbReference type="InterPro" id="IPR019917">
    <property type="entry name" value="RutF"/>
</dbReference>
<dbReference type="PANTHER" id="PTHR30466:SF1">
    <property type="entry name" value="FMN REDUCTASE (NADH) RUTF"/>
    <property type="match status" value="1"/>
</dbReference>
<evidence type="ECO:0000256" key="3">
    <source>
        <dbReference type="ARBA" id="ARBA00023002"/>
    </source>
</evidence>
<comment type="similarity">
    <text evidence="5">Belongs to the non-flavoprotein flavin reductase family. RutF subfamily.</text>
</comment>
<dbReference type="Gene3D" id="2.30.110.10">
    <property type="entry name" value="Electron Transport, Fmn-binding Protein, Chain A"/>
    <property type="match status" value="1"/>
</dbReference>
<dbReference type="NCBIfam" id="TIGR03615">
    <property type="entry name" value="RutF"/>
    <property type="match status" value="1"/>
</dbReference>
<keyword evidence="1 5" id="KW-0285">Flavoprotein</keyword>
<dbReference type="GO" id="GO:0052874">
    <property type="term" value="F:FMN reductase (NADH) activity"/>
    <property type="evidence" value="ECO:0007669"/>
    <property type="project" value="UniProtKB-EC"/>
</dbReference>
<dbReference type="Pfam" id="PF01613">
    <property type="entry name" value="Flavin_Reduct"/>
    <property type="match status" value="1"/>
</dbReference>
<reference evidence="8 9" key="1">
    <citation type="submission" date="2018-07" db="EMBL/GenBank/DDBJ databases">
        <title>Genomic Encyclopedia of Type Strains, Phase IV (KMG-IV): sequencing the most valuable type-strain genomes for metagenomic binning, comparative biology and taxonomic classification.</title>
        <authorList>
            <person name="Goeker M."/>
        </authorList>
    </citation>
    <scope>NUCLEOTIDE SEQUENCE [LARGE SCALE GENOMIC DNA]</scope>
    <source>
        <strain evidence="8 9">DSM 21352</strain>
    </source>
</reference>